<organism evidence="2 3">
    <name type="scientific">Corynebacterium provencense</name>
    <dbReference type="NCBI Taxonomy" id="1737425"/>
    <lineage>
        <taxon>Bacteria</taxon>
        <taxon>Bacillati</taxon>
        <taxon>Actinomycetota</taxon>
        <taxon>Actinomycetes</taxon>
        <taxon>Mycobacteriales</taxon>
        <taxon>Corynebacteriaceae</taxon>
        <taxon>Corynebacterium</taxon>
    </lineage>
</organism>
<evidence type="ECO:0000313" key="2">
    <source>
        <dbReference type="EMBL" id="AWT26809.1"/>
    </source>
</evidence>
<feature type="region of interest" description="Disordered" evidence="1">
    <location>
        <begin position="1"/>
        <end position="22"/>
    </location>
</feature>
<name>A0A2Z3YRC3_9CORY</name>
<proteinExistence type="predicted"/>
<keyword evidence="3" id="KW-1185">Reference proteome</keyword>
<sequence>MSDLRPESLPVHGVGRDDLTLPDPTPDHFRWWLLHHLQYTVGKDPEHASVTDWRLALSHTIRDRVVTP</sequence>
<evidence type="ECO:0000313" key="3">
    <source>
        <dbReference type="Proteomes" id="UP000247696"/>
    </source>
</evidence>
<dbReference type="RefSeq" id="WP_222705291.1">
    <property type="nucleotide sequence ID" value="NZ_CABKVS010000003.1"/>
</dbReference>
<dbReference type="Proteomes" id="UP000247696">
    <property type="component" value="Chromosome"/>
</dbReference>
<dbReference type="EMBL" id="CP024988">
    <property type="protein sequence ID" value="AWT26809.1"/>
    <property type="molecule type" value="Genomic_DNA"/>
</dbReference>
<dbReference type="KEGG" id="cpre:Csp1_20450"/>
<evidence type="ECO:0000256" key="1">
    <source>
        <dbReference type="SAM" id="MobiDB-lite"/>
    </source>
</evidence>
<gene>
    <name evidence="2" type="ORF">Csp1_20450</name>
</gene>
<dbReference type="STRING" id="1737425.GCA_900049755_02820"/>
<accession>A0A2Z3YRC3</accession>
<dbReference type="AlphaFoldDB" id="A0A2Z3YRC3"/>
<reference evidence="3" key="1">
    <citation type="submission" date="2017-11" db="EMBL/GenBank/DDBJ databases">
        <title>Otitis media/interna in a cat caused by the recently described species Corynebacterium provencense.</title>
        <authorList>
            <person name="Kittl S."/>
            <person name="Brodard I."/>
            <person name="Rychener L."/>
            <person name="Jores J."/>
            <person name="Roosje P."/>
            <person name="Gobeli Brawand S."/>
        </authorList>
    </citation>
    <scope>NUCLEOTIDE SEQUENCE [LARGE SCALE GENOMIC DNA]</scope>
    <source>
        <strain evidence="3">17KM38</strain>
    </source>
</reference>
<protein>
    <submittedName>
        <fullName evidence="2">Uncharacterized protein</fullName>
    </submittedName>
</protein>